<evidence type="ECO:0000313" key="4">
    <source>
        <dbReference type="Proteomes" id="UP000070700"/>
    </source>
</evidence>
<dbReference type="KEGG" id="psco:LY89DRAFT_151776"/>
<evidence type="ECO:0000256" key="1">
    <source>
        <dbReference type="SAM" id="MobiDB-lite"/>
    </source>
</evidence>
<evidence type="ECO:0000313" key="3">
    <source>
        <dbReference type="EMBL" id="KUJ13994.1"/>
    </source>
</evidence>
<protein>
    <submittedName>
        <fullName evidence="3">Uncharacterized protein</fullName>
    </submittedName>
</protein>
<reference evidence="3 4" key="1">
    <citation type="submission" date="2015-10" db="EMBL/GenBank/DDBJ databases">
        <title>Full genome of DAOMC 229536 Phialocephala scopiformis, a fungal endophyte of spruce producing the potent anti-insectan compound rugulosin.</title>
        <authorList>
            <consortium name="DOE Joint Genome Institute"/>
            <person name="Walker A.K."/>
            <person name="Frasz S.L."/>
            <person name="Seifert K.A."/>
            <person name="Miller J.D."/>
            <person name="Mondo S.J."/>
            <person name="Labutti K."/>
            <person name="Lipzen A."/>
            <person name="Dockter R."/>
            <person name="Kennedy M."/>
            <person name="Grigoriev I.V."/>
            <person name="Spatafora J.W."/>
        </authorList>
    </citation>
    <scope>NUCLEOTIDE SEQUENCE [LARGE SCALE GENOMIC DNA]</scope>
    <source>
        <strain evidence="3 4">CBS 120377</strain>
    </source>
</reference>
<name>A0A194X1X8_MOLSC</name>
<dbReference type="GeneID" id="28815127"/>
<keyword evidence="2" id="KW-1133">Transmembrane helix</keyword>
<feature type="region of interest" description="Disordered" evidence="1">
    <location>
        <begin position="511"/>
        <end position="592"/>
    </location>
</feature>
<keyword evidence="4" id="KW-1185">Reference proteome</keyword>
<dbReference type="OrthoDB" id="3561683at2759"/>
<gene>
    <name evidence="3" type="ORF">LY89DRAFT_151776</name>
</gene>
<dbReference type="AlphaFoldDB" id="A0A194X1X8"/>
<organism evidence="3 4">
    <name type="scientific">Mollisia scopiformis</name>
    <name type="common">Conifer needle endophyte fungus</name>
    <name type="synonym">Phialocephala scopiformis</name>
    <dbReference type="NCBI Taxonomy" id="149040"/>
    <lineage>
        <taxon>Eukaryota</taxon>
        <taxon>Fungi</taxon>
        <taxon>Dikarya</taxon>
        <taxon>Ascomycota</taxon>
        <taxon>Pezizomycotina</taxon>
        <taxon>Leotiomycetes</taxon>
        <taxon>Helotiales</taxon>
        <taxon>Mollisiaceae</taxon>
        <taxon>Mollisia</taxon>
    </lineage>
</organism>
<keyword evidence="2" id="KW-0812">Transmembrane</keyword>
<dbReference type="Proteomes" id="UP000070700">
    <property type="component" value="Unassembled WGS sequence"/>
</dbReference>
<dbReference type="RefSeq" id="XP_018068349.1">
    <property type="nucleotide sequence ID" value="XM_018205401.1"/>
</dbReference>
<dbReference type="InParanoid" id="A0A194X1X8"/>
<accession>A0A194X1X8</accession>
<keyword evidence="2" id="KW-0472">Membrane</keyword>
<feature type="compositionally biased region" description="Pro residues" evidence="1">
    <location>
        <begin position="574"/>
        <end position="585"/>
    </location>
</feature>
<proteinExistence type="predicted"/>
<feature type="transmembrane region" description="Helical" evidence="2">
    <location>
        <begin position="279"/>
        <end position="301"/>
    </location>
</feature>
<evidence type="ECO:0000256" key="2">
    <source>
        <dbReference type="SAM" id="Phobius"/>
    </source>
</evidence>
<dbReference type="EMBL" id="KQ947421">
    <property type="protein sequence ID" value="KUJ13994.1"/>
    <property type="molecule type" value="Genomic_DNA"/>
</dbReference>
<feature type="compositionally biased region" description="Low complexity" evidence="1">
    <location>
        <begin position="561"/>
        <end position="573"/>
    </location>
</feature>
<sequence>MAGHIDVDNSLEERRSLLGTVFHNVENVILDNNFQPSLSSKSMIPSTTKGHLSLTTTPALLELRQNNPQDCSNLITASVNRATVEISRTIIALNATFSQQLQQASISASNGIKSAQDSATSTIAVVVQSASIATSSAFSSLTIANLAVTSVNFALTSVQASASTAIASASSNLDLAQSTITSVNLALSSVSSASSTDVSSLSASLALLQASISSIQASASDAIAAAQAALASATGSAAAQASSILASAASNGQALSSQTSSSQPIFHAPPTTFLTPAQLAAIIVGAVVGSILFGLALYFLIIRMKNRKDRDSYLDEKDVARSPRNIPTRMSSTFRTGNAMTIKFNPPKTSDAPPPAQPSIREPTFKASPSAEIQEISDVSPARGVAWPLTLSFTAKEDDPFQDPTEEVTGWPLMAGGINTVVTTPSTWAAPRKRSVDIFEAARLSFIAPVPDPVPYMGPFADPVVDERGQSMAGNTSFANVTPREEVINPFEDPVEETFLVEEFRARASEDVQPTFPLPNTVPIQQEPSRPSLDIEEPPSPARVLIQESQTQQSPSPPSSPALQQTLNTATPEPINPPIPSPHLPTPSITSLATLLPPQSTRAPLASTLALLRSEPEPERNSTMPEIDILLRQVAQQNEKLAYKPLFWTDFRAAEPDVPVDLGGFEVEEVRMLSLFKGYGGFEEEFWG</sequence>